<proteinExistence type="predicted"/>
<dbReference type="EMBL" id="JANJQO010000011">
    <property type="protein sequence ID" value="KAJ2983948.1"/>
    <property type="molecule type" value="Genomic_DNA"/>
</dbReference>
<sequence>MTRTFLTSILAMASLGLANPVASPGLEAIKAWDLGHGMLTAYGYTAGQEPPATTVAKRDCNGSVSCSGSHTAGQQLCAGLITSMAGAISENEVVNSPRAYCYEASGQGGGKCCISWSSPVNAQFQNFVGSASDISNQCGGQNAGKVSGEVKGAWVGTTSQFDDSNNKVAQEATVVNRNRFAEADAPTKGKRNTVTVVVLTHNPQTSSYASSFKFSALVM</sequence>
<evidence type="ECO:0000313" key="1">
    <source>
        <dbReference type="EMBL" id="KAJ2983948.1"/>
    </source>
</evidence>
<accession>A0ACC1NYV4</accession>
<comment type="caution">
    <text evidence="1">The sequence shown here is derived from an EMBL/GenBank/DDBJ whole genome shotgun (WGS) entry which is preliminary data.</text>
</comment>
<protein>
    <submittedName>
        <fullName evidence="1">Uncharacterized protein</fullName>
    </submittedName>
</protein>
<evidence type="ECO:0000313" key="2">
    <source>
        <dbReference type="Proteomes" id="UP001143910"/>
    </source>
</evidence>
<keyword evidence="2" id="KW-1185">Reference proteome</keyword>
<reference evidence="1" key="1">
    <citation type="submission" date="2022-08" db="EMBL/GenBank/DDBJ databases">
        <title>Genome Sequence of Lecanicillium fungicola.</title>
        <authorList>
            <person name="Buettner E."/>
        </authorList>
    </citation>
    <scope>NUCLEOTIDE SEQUENCE</scope>
    <source>
        <strain evidence="1">Babe33</strain>
    </source>
</reference>
<organism evidence="1 2">
    <name type="scientific">Zarea fungicola</name>
    <dbReference type="NCBI Taxonomy" id="93591"/>
    <lineage>
        <taxon>Eukaryota</taxon>
        <taxon>Fungi</taxon>
        <taxon>Dikarya</taxon>
        <taxon>Ascomycota</taxon>
        <taxon>Pezizomycotina</taxon>
        <taxon>Sordariomycetes</taxon>
        <taxon>Hypocreomycetidae</taxon>
        <taxon>Hypocreales</taxon>
        <taxon>Cordycipitaceae</taxon>
        <taxon>Zarea</taxon>
    </lineage>
</organism>
<name>A0ACC1NYV4_9HYPO</name>
<gene>
    <name evidence="1" type="ORF">NQ176_g320</name>
</gene>
<dbReference type="Proteomes" id="UP001143910">
    <property type="component" value="Unassembled WGS sequence"/>
</dbReference>